<dbReference type="GO" id="GO:0016491">
    <property type="term" value="F:oxidoreductase activity"/>
    <property type="evidence" value="ECO:0007669"/>
    <property type="project" value="InterPro"/>
</dbReference>
<keyword evidence="4" id="KW-1185">Reference proteome</keyword>
<dbReference type="Gene3D" id="3.40.50.720">
    <property type="entry name" value="NAD(P)-binding Rossmann-like Domain"/>
    <property type="match status" value="1"/>
</dbReference>
<dbReference type="PANTHER" id="PTHR44013:SF1">
    <property type="entry name" value="ZINC-TYPE ALCOHOL DEHYDROGENASE-LIKE PROTEIN C16A3.02C"/>
    <property type="match status" value="1"/>
</dbReference>
<dbReference type="CDD" id="cd08267">
    <property type="entry name" value="MDR1"/>
    <property type="match status" value="1"/>
</dbReference>
<evidence type="ECO:0000313" key="4">
    <source>
        <dbReference type="Proteomes" id="UP000195139"/>
    </source>
</evidence>
<dbReference type="SUPFAM" id="SSF51735">
    <property type="entry name" value="NAD(P)-binding Rossmann-fold domains"/>
    <property type="match status" value="1"/>
</dbReference>
<reference evidence="2 4" key="2">
    <citation type="submission" date="2018-07" db="EMBL/GenBank/DDBJ databases">
        <title>The Genome Sequence of Enterococcus sp. DIV0659b.</title>
        <authorList>
            <consortium name="The Broad Institute Genomics Platform"/>
            <consortium name="The Broad Institute Genomic Center for Infectious Diseases"/>
            <person name="Earl A."/>
            <person name="Manson A."/>
            <person name="Schwartman J."/>
            <person name="Gilmore M."/>
            <person name="Abouelleil A."/>
            <person name="Cao P."/>
            <person name="Chapman S."/>
            <person name="Cusick C."/>
            <person name="Shea T."/>
            <person name="Young S."/>
            <person name="Neafsey D."/>
            <person name="Nusbaum C."/>
            <person name="Birren B."/>
        </authorList>
    </citation>
    <scope>NUCLEOTIDE SEQUENCE [LARGE SCALE GENOMIC DNA]</scope>
    <source>
        <strain evidence="2 4">4G2_DIV0659</strain>
    </source>
</reference>
<dbReference type="InterPro" id="IPR052733">
    <property type="entry name" value="Chloroplast_QOR"/>
</dbReference>
<dbReference type="Pfam" id="PF13602">
    <property type="entry name" value="ADH_zinc_N_2"/>
    <property type="match status" value="1"/>
</dbReference>
<name>A0A242CKH1_9ENTE</name>
<dbReference type="InterPro" id="IPR020843">
    <property type="entry name" value="ER"/>
</dbReference>
<dbReference type="Proteomes" id="UP000195139">
    <property type="component" value="Unassembled WGS sequence"/>
</dbReference>
<gene>
    <name evidence="2" type="ORF">A5880_000198</name>
    <name evidence="3" type="ORF">A5880_001292</name>
</gene>
<reference evidence="3" key="1">
    <citation type="submission" date="2017-05" db="EMBL/GenBank/DDBJ databases">
        <title>The Genome Sequence of Enterococcus sp. 4G2_DIV0659.</title>
        <authorList>
            <consortium name="The Broad Institute Genomics Platform"/>
            <consortium name="The Broad Institute Genomic Center for Infectious Diseases"/>
            <person name="Earl A."/>
            <person name="Manson A."/>
            <person name="Schwartman J."/>
            <person name="Gilmore M."/>
            <person name="Abouelleil A."/>
            <person name="Cao P."/>
            <person name="Chapman S."/>
            <person name="Cusick C."/>
            <person name="Shea T."/>
            <person name="Young S."/>
            <person name="Neafsey D."/>
            <person name="Nusbaum C."/>
            <person name="Birren B."/>
        </authorList>
    </citation>
    <scope>NUCLEOTIDE SEQUENCE [LARGE SCALE GENOMIC DNA]</scope>
    <source>
        <strain evidence="3">4G2_DIV0659</strain>
    </source>
</reference>
<dbReference type="OrthoDB" id="9792162at2"/>
<dbReference type="AlphaFoldDB" id="A0A242CKH1"/>
<accession>A0A242CKH1</accession>
<evidence type="ECO:0000313" key="2">
    <source>
        <dbReference type="EMBL" id="MEI5992676.1"/>
    </source>
</evidence>
<comment type="caution">
    <text evidence="3">The sequence shown here is derived from an EMBL/GenBank/DDBJ whole genome shotgun (WGS) entry which is preliminary data.</text>
</comment>
<dbReference type="InterPro" id="IPR013154">
    <property type="entry name" value="ADH-like_N"/>
</dbReference>
<dbReference type="EMBL" id="NGLE01000001">
    <property type="protein sequence ID" value="OTO10608.1"/>
    <property type="molecule type" value="Genomic_DNA"/>
</dbReference>
<dbReference type="Pfam" id="PF08240">
    <property type="entry name" value="ADH_N"/>
    <property type="match status" value="1"/>
</dbReference>
<dbReference type="InterPro" id="IPR036291">
    <property type="entry name" value="NAD(P)-bd_dom_sf"/>
</dbReference>
<evidence type="ECO:0000313" key="3">
    <source>
        <dbReference type="EMBL" id="OTO10608.1"/>
    </source>
</evidence>
<dbReference type="PANTHER" id="PTHR44013">
    <property type="entry name" value="ZINC-TYPE ALCOHOL DEHYDROGENASE-LIKE PROTEIN C16A3.02C"/>
    <property type="match status" value="1"/>
</dbReference>
<proteinExistence type="predicted"/>
<evidence type="ECO:0000259" key="1">
    <source>
        <dbReference type="SMART" id="SM00829"/>
    </source>
</evidence>
<sequence length="334" mass="36584">MVSPMRAISYKGGTNPSEALHPIDVKIPTPKKNQVLVKVKASSLNIIDFERFINQSKLSTFARLINVLQGKNAVLGGEVSGTIVTMGNCVTDFQIGNQVFGPTVGAMQFGGWAEYALCESKTLAMKPCYLTYEQAAVIPLSGLTALGAVETVNIRHGNDVLIYGASGGVGLYMLQILKAKGVNVTAVCSRRNLKLVQSFNVHKVICYQNEDVFRCGQLFDVVISVNGNQPIRKFLKLLKPEGQYLVVGNARQIIHSILHSLTSKNVKIFSSVLGHNRETIDQLVELLEEEKITPFIDKIYKISDVVQAVNYIVNEHAQGKVALTMDYGGEKNGR</sequence>
<protein>
    <recommendedName>
        <fullName evidence="1">Enoyl reductase (ER) domain-containing protein</fullName>
    </recommendedName>
</protein>
<dbReference type="SMART" id="SM00829">
    <property type="entry name" value="PKS_ER"/>
    <property type="match status" value="1"/>
</dbReference>
<dbReference type="SUPFAM" id="SSF50129">
    <property type="entry name" value="GroES-like"/>
    <property type="match status" value="1"/>
</dbReference>
<dbReference type="InterPro" id="IPR011032">
    <property type="entry name" value="GroES-like_sf"/>
</dbReference>
<dbReference type="EMBL" id="NGLE02000001">
    <property type="protein sequence ID" value="MEI5992676.1"/>
    <property type="molecule type" value="Genomic_DNA"/>
</dbReference>
<dbReference type="STRING" id="1834181.A5880_001292"/>
<organism evidence="3">
    <name type="scientific">Candidatus Enterococcus mansonii</name>
    <dbReference type="NCBI Taxonomy" id="1834181"/>
    <lineage>
        <taxon>Bacteria</taxon>
        <taxon>Bacillati</taxon>
        <taxon>Bacillota</taxon>
        <taxon>Bacilli</taxon>
        <taxon>Lactobacillales</taxon>
        <taxon>Enterococcaceae</taxon>
        <taxon>Enterococcus</taxon>
    </lineage>
</organism>
<feature type="domain" description="Enoyl reductase (ER)" evidence="1">
    <location>
        <begin position="13"/>
        <end position="323"/>
    </location>
</feature>
<dbReference type="Gene3D" id="3.90.180.10">
    <property type="entry name" value="Medium-chain alcohol dehydrogenases, catalytic domain"/>
    <property type="match status" value="1"/>
</dbReference>